<dbReference type="Gene3D" id="1.20.1530.20">
    <property type="match status" value="1"/>
</dbReference>
<name>U3U2W6_9GAMM</name>
<proteinExistence type="predicted"/>
<keyword evidence="2" id="KW-1185">Reference proteome</keyword>
<dbReference type="InterPro" id="IPR038770">
    <property type="entry name" value="Na+/solute_symporter_sf"/>
</dbReference>
<dbReference type="PIRSF" id="PIRSF026166">
    <property type="entry name" value="UCP026166"/>
    <property type="match status" value="1"/>
</dbReference>
<reference evidence="1 2" key="1">
    <citation type="submission" date="2012-10" db="EMBL/GenBank/DDBJ databases">
        <title>Genome sequence of the symbiont of the pentatomidae stink bug Halyomorpha halys.</title>
        <authorList>
            <person name="Kobayashi H."/>
            <person name="Fujii-Muramatsu R."/>
            <person name="Takeishi K."/>
            <person name="Noda H."/>
        </authorList>
    </citation>
    <scope>NUCLEOTIDE SEQUENCE [LARGE SCALE GENOMIC DNA]</scope>
</reference>
<dbReference type="PANTHER" id="PTHR18640:SF5">
    <property type="entry name" value="SODIUM_BILE ACID COTRANSPORTER 7"/>
    <property type="match status" value="1"/>
</dbReference>
<accession>U3U2W6</accession>
<gene>
    <name evidence="1" type="primary">yfeH</name>
    <name evidence="1" type="ORF">HHS_05260</name>
</gene>
<dbReference type="OrthoDB" id="9792271at2"/>
<organism evidence="1 2">
    <name type="scientific">Candidatus Pantoea carbekii</name>
    <dbReference type="NCBI Taxonomy" id="1235990"/>
    <lineage>
        <taxon>Bacteria</taxon>
        <taxon>Pseudomonadati</taxon>
        <taxon>Pseudomonadota</taxon>
        <taxon>Gammaproteobacteria</taxon>
        <taxon>Enterobacterales</taxon>
        <taxon>Erwiniaceae</taxon>
        <taxon>Pantoea</taxon>
    </lineage>
</organism>
<dbReference type="KEGG" id="hhs:HHS_05260"/>
<dbReference type="GO" id="GO:0005886">
    <property type="term" value="C:plasma membrane"/>
    <property type="evidence" value="ECO:0007669"/>
    <property type="project" value="TreeGrafter"/>
</dbReference>
<dbReference type="InterPro" id="IPR016833">
    <property type="entry name" value="Put_Na-Bile_cotransptr"/>
</dbReference>
<protein>
    <submittedName>
        <fullName evidence="1">Putative cytochrome oxidase</fullName>
    </submittedName>
</protein>
<dbReference type="Pfam" id="PF13593">
    <property type="entry name" value="SBF_like"/>
    <property type="match status" value="1"/>
</dbReference>
<dbReference type="Proteomes" id="UP000016900">
    <property type="component" value="Chromosome"/>
</dbReference>
<sequence length="322" mass="36250">MRFLKVDPMMVKLIITVFVATILPAKGKFITFFNCFSVLAIALLFFMHGARLSRENIMAGSKKWRLHLWITCSTFIIFPFFGLLLNWWHPIDIKNSIYVGFTYLCILPATVQSSIALTSIAGGNVATAICSASASSLLGVFVSPLLVKLLINIEYDTYSSNLEHIGKIILQLLVPFLLGQLSRRWTKIWIKKHVNIVSVIDQSSIVLVVYLSFSESVLNGIWYNIDMVSLLWILIINLFLLFIMMIINFAASRLFGLSRTDEIVVLFCGSKKSLANGVPMANLLFPHSSVGIILLPLMIFHQLQLMVCSLIAQRYKTYNSSI</sequence>
<dbReference type="AlphaFoldDB" id="U3U2W6"/>
<dbReference type="PATRIC" id="fig|1235990.3.peg.521"/>
<dbReference type="PANTHER" id="PTHR18640">
    <property type="entry name" value="SOLUTE CARRIER FAMILY 10 MEMBER 7"/>
    <property type="match status" value="1"/>
</dbReference>
<dbReference type="eggNOG" id="COG0385">
    <property type="taxonomic scope" value="Bacteria"/>
</dbReference>
<dbReference type="EMBL" id="AP012554">
    <property type="protein sequence ID" value="BAO00496.1"/>
    <property type="molecule type" value="Genomic_DNA"/>
</dbReference>
<evidence type="ECO:0000313" key="2">
    <source>
        <dbReference type="Proteomes" id="UP000016900"/>
    </source>
</evidence>
<evidence type="ECO:0000313" key="1">
    <source>
        <dbReference type="EMBL" id="BAO00496.1"/>
    </source>
</evidence>
<dbReference type="KEGG" id="pck:BMSBPS_0150"/>
<dbReference type="RefSeq" id="WP_022564515.1">
    <property type="nucleotide sequence ID" value="NZ_CP010907.1"/>
</dbReference>